<dbReference type="SUPFAM" id="SSF81606">
    <property type="entry name" value="PP2C-like"/>
    <property type="match status" value="1"/>
</dbReference>
<dbReference type="InterPro" id="IPR001932">
    <property type="entry name" value="PPM-type_phosphatase-like_dom"/>
</dbReference>
<protein>
    <submittedName>
        <fullName evidence="2">Stp1/IreP family PP2C-type Ser/Thr phosphatase</fullName>
    </submittedName>
</protein>
<dbReference type="Gene3D" id="3.60.40.10">
    <property type="entry name" value="PPM-type phosphatase domain"/>
    <property type="match status" value="1"/>
</dbReference>
<proteinExistence type="predicted"/>
<dbReference type="InterPro" id="IPR036457">
    <property type="entry name" value="PPM-type-like_dom_sf"/>
</dbReference>
<dbReference type="SMART" id="SM00332">
    <property type="entry name" value="PP2Cc"/>
    <property type="match status" value="1"/>
</dbReference>
<dbReference type="SMART" id="SM00331">
    <property type="entry name" value="PP2C_SIG"/>
    <property type="match status" value="1"/>
</dbReference>
<gene>
    <name evidence="2" type="ORF">HQ393_01810</name>
</gene>
<reference evidence="2 3" key="1">
    <citation type="submission" date="2020-07" db="EMBL/GenBank/DDBJ databases">
        <title>Complete genome sequence of Chitinibacter sp. 2T18.</title>
        <authorList>
            <person name="Bae J.-W."/>
            <person name="Choi J.-W."/>
        </authorList>
    </citation>
    <scope>NUCLEOTIDE SEQUENCE [LARGE SCALE GENOMIC DNA]</scope>
    <source>
        <strain evidence="2 3">2T18</strain>
    </source>
</reference>
<keyword evidence="3" id="KW-1185">Reference proteome</keyword>
<dbReference type="CDD" id="cd00143">
    <property type="entry name" value="PP2Cc"/>
    <property type="match status" value="1"/>
</dbReference>
<dbReference type="KEGG" id="chiz:HQ393_01810"/>
<accession>A0A7H9BM61</accession>
<dbReference type="NCBIfam" id="NF033484">
    <property type="entry name" value="Stp1_PP2C_phos"/>
    <property type="match status" value="1"/>
</dbReference>
<sequence length="269" mass="29267">MSGRTDTGLVRDHNEDAISFEPDLGLVILADGMGGYNAGEVASGIATQVVAEVMRAQMMATPPHVKTAGSLWPVAHEMLLLAIDRANALIYTTAQEHSQCAGMGTTLVTGVFYNDHIAIAHVGDSRAYRLRGDDFEQLTRDHSFLQEQVDAGLLTPEEARHAPYKNLVTRAVGIGPVVHTELHEYEVQAGDVYLFCSDGLSDMLPDESLAQLIKLFKDNLPQACNVLIEQANAEGGRDNISVVLVRVNRDFPVESGIWNKFTGWFGTSS</sequence>
<dbReference type="AlphaFoldDB" id="A0A7H9BM61"/>
<organism evidence="2 3">
    <name type="scientific">Chitinibacter bivalviorum</name>
    <dbReference type="NCBI Taxonomy" id="2739434"/>
    <lineage>
        <taxon>Bacteria</taxon>
        <taxon>Pseudomonadati</taxon>
        <taxon>Pseudomonadota</taxon>
        <taxon>Betaproteobacteria</taxon>
        <taxon>Neisseriales</taxon>
        <taxon>Chitinibacteraceae</taxon>
        <taxon>Chitinibacter</taxon>
    </lineage>
</organism>
<dbReference type="Proteomes" id="UP000509597">
    <property type="component" value="Chromosome"/>
</dbReference>
<evidence type="ECO:0000313" key="3">
    <source>
        <dbReference type="Proteomes" id="UP000509597"/>
    </source>
</evidence>
<dbReference type="PANTHER" id="PTHR47992">
    <property type="entry name" value="PROTEIN PHOSPHATASE"/>
    <property type="match status" value="1"/>
</dbReference>
<name>A0A7H9BM61_9NEIS</name>
<dbReference type="Pfam" id="PF13672">
    <property type="entry name" value="PP2C_2"/>
    <property type="match status" value="1"/>
</dbReference>
<dbReference type="PROSITE" id="PS51746">
    <property type="entry name" value="PPM_2"/>
    <property type="match status" value="1"/>
</dbReference>
<evidence type="ECO:0000259" key="1">
    <source>
        <dbReference type="PROSITE" id="PS51746"/>
    </source>
</evidence>
<dbReference type="GO" id="GO:0004722">
    <property type="term" value="F:protein serine/threonine phosphatase activity"/>
    <property type="evidence" value="ECO:0007669"/>
    <property type="project" value="InterPro"/>
</dbReference>
<dbReference type="EMBL" id="CP058627">
    <property type="protein sequence ID" value="QLG89790.1"/>
    <property type="molecule type" value="Genomic_DNA"/>
</dbReference>
<evidence type="ECO:0000313" key="2">
    <source>
        <dbReference type="EMBL" id="QLG89790.1"/>
    </source>
</evidence>
<feature type="domain" description="PPM-type phosphatase" evidence="1">
    <location>
        <begin position="1"/>
        <end position="247"/>
    </location>
</feature>
<dbReference type="InterPro" id="IPR015655">
    <property type="entry name" value="PP2C"/>
</dbReference>